<dbReference type="Proteomes" id="UP000734854">
    <property type="component" value="Unassembled WGS sequence"/>
</dbReference>
<accession>A0A8J5F0W1</accession>
<dbReference type="InterPro" id="IPR007657">
    <property type="entry name" value="Glycosyltransferase_61"/>
</dbReference>
<evidence type="ECO:0000256" key="1">
    <source>
        <dbReference type="ARBA" id="ARBA00004323"/>
    </source>
</evidence>
<dbReference type="PANTHER" id="PTHR20961:SF81">
    <property type="entry name" value="GLYCOSYLTRANSFERASE FAMILY 61 PROTEIN"/>
    <property type="match status" value="1"/>
</dbReference>
<dbReference type="GO" id="GO:0016763">
    <property type="term" value="F:pentosyltransferase activity"/>
    <property type="evidence" value="ECO:0007669"/>
    <property type="project" value="UniProtKB-ARBA"/>
</dbReference>
<evidence type="ECO:0000256" key="2">
    <source>
        <dbReference type="ARBA" id="ARBA00004881"/>
    </source>
</evidence>
<dbReference type="GO" id="GO:0000139">
    <property type="term" value="C:Golgi membrane"/>
    <property type="evidence" value="ECO:0007669"/>
    <property type="project" value="UniProtKB-SubCell"/>
</dbReference>
<comment type="pathway">
    <text evidence="2">Glycan metabolism.</text>
</comment>
<comment type="caution">
    <text evidence="8">The sequence shown here is derived from an EMBL/GenBank/DDBJ whole genome shotgun (WGS) entry which is preliminary data.</text>
</comment>
<feature type="transmembrane region" description="Helical" evidence="6">
    <location>
        <begin position="12"/>
        <end position="31"/>
    </location>
</feature>
<dbReference type="OrthoDB" id="529273at2759"/>
<reference evidence="8 9" key="1">
    <citation type="submission" date="2020-08" db="EMBL/GenBank/DDBJ databases">
        <title>Plant Genome Project.</title>
        <authorList>
            <person name="Zhang R.-G."/>
        </authorList>
    </citation>
    <scope>NUCLEOTIDE SEQUENCE [LARGE SCALE GENOMIC DNA]</scope>
    <source>
        <tissue evidence="8">Rhizome</tissue>
    </source>
</reference>
<name>A0A8J5F0W1_ZINOF</name>
<evidence type="ECO:0000256" key="5">
    <source>
        <dbReference type="ARBA" id="ARBA00023180"/>
    </source>
</evidence>
<evidence type="ECO:0000313" key="9">
    <source>
        <dbReference type="Proteomes" id="UP000734854"/>
    </source>
</evidence>
<evidence type="ECO:0000256" key="6">
    <source>
        <dbReference type="SAM" id="Phobius"/>
    </source>
</evidence>
<sequence>MANHTNHHRHSSIGWVAIAGFFFLSMVLLLLSTSYASSFPGFGFWLSTDSVDSPTRAEIGEETAKKEQPLCDLTLRRTEICDMAGDVRVHGNSSTVLFVTASGSQESYKIKPHPRKGDGAAMASVSEVTVKSSSQRDAPRCTVTSRVPAVIFSNGGYMFNFFHDVSDALIPLFLSSREFDGEVQFLVRDMLPWWVEKFEPLLKGLSRYDLIDLNGDREVRCFSRVIVGLQYHGDLYIDPDLAGGITMLDYGRYLRKSLGLKRETAVKLRTAEKKEKPRVLIINRKGTRKFTNVGEIARMAEMSGFEAVVSEMQSNATLAEVALAVNSADVLVGVHGAGMTNLVFMPAGGVLVQIVPLGRMEDVCWINYGAAAVRMRLNYVQYSVRAPESNLIDEFPKDDPVILDPKAVFEKQGSGTWVSLYMHRQTVKLDVERFRSVLWHAREIFRQPWN</sequence>
<dbReference type="InterPro" id="IPR049625">
    <property type="entry name" value="Glyco_transf_61_cat"/>
</dbReference>
<dbReference type="AlphaFoldDB" id="A0A8J5F0W1"/>
<organism evidence="8 9">
    <name type="scientific">Zingiber officinale</name>
    <name type="common">Ginger</name>
    <name type="synonym">Amomum zingiber</name>
    <dbReference type="NCBI Taxonomy" id="94328"/>
    <lineage>
        <taxon>Eukaryota</taxon>
        <taxon>Viridiplantae</taxon>
        <taxon>Streptophyta</taxon>
        <taxon>Embryophyta</taxon>
        <taxon>Tracheophyta</taxon>
        <taxon>Spermatophyta</taxon>
        <taxon>Magnoliopsida</taxon>
        <taxon>Liliopsida</taxon>
        <taxon>Zingiberales</taxon>
        <taxon>Zingiberaceae</taxon>
        <taxon>Zingiber</taxon>
    </lineage>
</organism>
<gene>
    <name evidence="8" type="ORF">ZIOFF_065578</name>
</gene>
<keyword evidence="3" id="KW-0328">Glycosyltransferase</keyword>
<keyword evidence="5" id="KW-0325">Glycoprotein</keyword>
<proteinExistence type="predicted"/>
<keyword evidence="6" id="KW-1133">Transmembrane helix</keyword>
<evidence type="ECO:0000256" key="4">
    <source>
        <dbReference type="ARBA" id="ARBA00022679"/>
    </source>
</evidence>
<evidence type="ECO:0000313" key="8">
    <source>
        <dbReference type="EMBL" id="KAG6476338.1"/>
    </source>
</evidence>
<dbReference type="Pfam" id="PF04577">
    <property type="entry name" value="Glyco_transf_61"/>
    <property type="match status" value="1"/>
</dbReference>
<dbReference type="PANTHER" id="PTHR20961">
    <property type="entry name" value="GLYCOSYLTRANSFERASE"/>
    <property type="match status" value="1"/>
</dbReference>
<evidence type="ECO:0000256" key="3">
    <source>
        <dbReference type="ARBA" id="ARBA00022676"/>
    </source>
</evidence>
<protein>
    <recommendedName>
        <fullName evidence="7">Glycosyltransferase 61 catalytic domain-containing protein</fullName>
    </recommendedName>
</protein>
<feature type="domain" description="Glycosyltransferase 61 catalytic" evidence="7">
    <location>
        <begin position="266"/>
        <end position="351"/>
    </location>
</feature>
<evidence type="ECO:0000259" key="7">
    <source>
        <dbReference type="Pfam" id="PF04577"/>
    </source>
</evidence>
<keyword evidence="6" id="KW-0812">Transmembrane</keyword>
<keyword evidence="4" id="KW-0808">Transferase</keyword>
<keyword evidence="9" id="KW-1185">Reference proteome</keyword>
<keyword evidence="6" id="KW-0472">Membrane</keyword>
<dbReference type="EMBL" id="JACMSC010000018">
    <property type="protein sequence ID" value="KAG6476338.1"/>
    <property type="molecule type" value="Genomic_DNA"/>
</dbReference>
<comment type="subcellular location">
    <subcellularLocation>
        <location evidence="1">Golgi apparatus membrane</location>
        <topology evidence="1">Single-pass type II membrane protein</topology>
    </subcellularLocation>
</comment>